<evidence type="ECO:0000313" key="3">
    <source>
        <dbReference type="Proteomes" id="UP001556367"/>
    </source>
</evidence>
<evidence type="ECO:0000256" key="1">
    <source>
        <dbReference type="SAM" id="MobiDB-lite"/>
    </source>
</evidence>
<evidence type="ECO:0000313" key="2">
    <source>
        <dbReference type="EMBL" id="KAL0952554.1"/>
    </source>
</evidence>
<accession>A0ABR3JA84</accession>
<dbReference type="InterPro" id="IPR011990">
    <property type="entry name" value="TPR-like_helical_dom_sf"/>
</dbReference>
<name>A0ABR3JA84_9AGAR</name>
<dbReference type="SUPFAM" id="SSF48452">
    <property type="entry name" value="TPR-like"/>
    <property type="match status" value="1"/>
</dbReference>
<protein>
    <submittedName>
        <fullName evidence="2">Uncharacterized protein</fullName>
    </submittedName>
</protein>
<feature type="compositionally biased region" description="Basic residues" evidence="1">
    <location>
        <begin position="515"/>
        <end position="524"/>
    </location>
</feature>
<dbReference type="Proteomes" id="UP001556367">
    <property type="component" value="Unassembled WGS sequence"/>
</dbReference>
<dbReference type="EMBL" id="JASNQZ010000010">
    <property type="protein sequence ID" value="KAL0952554.1"/>
    <property type="molecule type" value="Genomic_DNA"/>
</dbReference>
<reference evidence="3" key="1">
    <citation type="submission" date="2024-06" db="EMBL/GenBank/DDBJ databases">
        <title>Multi-omics analyses provide insights into the biosynthesis of the anticancer antibiotic pleurotin in Hohenbuehelia grisea.</title>
        <authorList>
            <person name="Weaver J.A."/>
            <person name="Alberti F."/>
        </authorList>
    </citation>
    <scope>NUCLEOTIDE SEQUENCE [LARGE SCALE GENOMIC DNA]</scope>
    <source>
        <strain evidence="3">T-177</strain>
    </source>
</reference>
<dbReference type="InterPro" id="IPR059179">
    <property type="entry name" value="MLKL-like_MCAfunc"/>
</dbReference>
<gene>
    <name evidence="2" type="ORF">HGRIS_006810</name>
</gene>
<organism evidence="2 3">
    <name type="scientific">Hohenbuehelia grisea</name>
    <dbReference type="NCBI Taxonomy" id="104357"/>
    <lineage>
        <taxon>Eukaryota</taxon>
        <taxon>Fungi</taxon>
        <taxon>Dikarya</taxon>
        <taxon>Basidiomycota</taxon>
        <taxon>Agaricomycotina</taxon>
        <taxon>Agaricomycetes</taxon>
        <taxon>Agaricomycetidae</taxon>
        <taxon>Agaricales</taxon>
        <taxon>Pleurotineae</taxon>
        <taxon>Pleurotaceae</taxon>
        <taxon>Hohenbuehelia</taxon>
    </lineage>
</organism>
<proteinExistence type="predicted"/>
<feature type="region of interest" description="Disordered" evidence="1">
    <location>
        <begin position="489"/>
        <end position="524"/>
    </location>
</feature>
<sequence length="524" mass="58802">MDPLSSLTLLEVAHKIKETIEKVGQNRTKLRQLASDVVCGIADIQEFCDAHREVHDVARARELRDALDSLTREFHSVLRRCERLSSQRGNTRFAKARASVSAWLNRDEIENDIIRLKEHVQACHIRFISFSSARTEQNVLLLLYEHRARTRQIDELIPDLLMDDEVSRPPHVLAIDRAANSDVMNLYLRHQLADLLPMVAQFLGTRTHWHEVPDQQHSILFDSFSDEDLSPSTIFRDTLFQVLHFCHLLRQPTPKTAQDVASALLDTALSLQFLGHTSDALSMATTSADLYGRLVEQNSAIEFSYHLANALNVMSKLASQFGNLDASLKASGEGMAVWTYLFGNSGMHRYAADVGFSILSHCHSLSEAGDHAQALEYCESAVALARQFANPSGERVRWDFSENYPSTFYSGSGGYRSLETAILESFYLGSLAIVHSHSASYEHAWIAGVQAIKCFQSILDSYPQADKHVGCGIFIDLLREDVVAASAPITRSPSRHRIAPRRSPSDQQDKQENRHPHHHPPSMA</sequence>
<keyword evidence="3" id="KW-1185">Reference proteome</keyword>
<dbReference type="CDD" id="cd21037">
    <property type="entry name" value="MLKL_NTD"/>
    <property type="match status" value="1"/>
</dbReference>
<feature type="compositionally biased region" description="Basic and acidic residues" evidence="1">
    <location>
        <begin position="503"/>
        <end position="514"/>
    </location>
</feature>
<comment type="caution">
    <text evidence="2">The sequence shown here is derived from an EMBL/GenBank/DDBJ whole genome shotgun (WGS) entry which is preliminary data.</text>
</comment>